<evidence type="ECO:0000313" key="1">
    <source>
        <dbReference type="EMBL" id="KAH6942264.1"/>
    </source>
</evidence>
<keyword evidence="2" id="KW-1185">Reference proteome</keyword>
<organism evidence="1 2">
    <name type="scientific">Hyalomma asiaticum</name>
    <name type="common">Tick</name>
    <dbReference type="NCBI Taxonomy" id="266040"/>
    <lineage>
        <taxon>Eukaryota</taxon>
        <taxon>Metazoa</taxon>
        <taxon>Ecdysozoa</taxon>
        <taxon>Arthropoda</taxon>
        <taxon>Chelicerata</taxon>
        <taxon>Arachnida</taxon>
        <taxon>Acari</taxon>
        <taxon>Parasitiformes</taxon>
        <taxon>Ixodida</taxon>
        <taxon>Ixodoidea</taxon>
        <taxon>Ixodidae</taxon>
        <taxon>Hyalomminae</taxon>
        <taxon>Hyalomma</taxon>
    </lineage>
</organism>
<evidence type="ECO:0000313" key="2">
    <source>
        <dbReference type="Proteomes" id="UP000821845"/>
    </source>
</evidence>
<protein>
    <submittedName>
        <fullName evidence="1">Uncharacterized protein</fullName>
    </submittedName>
</protein>
<comment type="caution">
    <text evidence="1">The sequence shown here is derived from an EMBL/GenBank/DDBJ whole genome shotgun (WGS) entry which is preliminary data.</text>
</comment>
<accession>A0ACB7TBM6</accession>
<sequence length="518" mass="56746">MTNLRELFVYGGIAAPSFLLEALCPLLIVTTHLRTLCVSGLVFDEAGRKHLIEALQHNNTVENLAVHGSIVHSYLPTEVSRFSRFLATSTRLSSLSIDGMHSDPESTYEDLQFIIGPLVSRAQVQRLRLTGYLLNAECATLLAELVSRKGGGIRTLDITGCWWRAKPSEEGGPDGGTASGEQVDQPTSAEPCCRWIQAFDSTAPLALTYFALSVEGLQPGDLRALFNTAASVESLKTISLRDASVHDLARICRTIRETGASGRVRLEGTYLIDSETVSALREFPEALHNVAISSLDIPNPKAFGDTVVRAFSWYQVTALNLLLSQQVISDVATFHKLSNCLGSAVSLRELALIGFNKPDLDCTLRSLHSCHSVIIQKIFDNASIRVLRIKGFRLGEDNVWYMADEIIQSETLCEVFFASCEPDENDLFLELFVDDFCMNRFITKCHVLHSTDDGAERWFTIEEVIGRNMGLLTCAAHFSAHKDLSLRCSAAFAAVGRSPALPSRVSKISRGAATTGSV</sequence>
<name>A0ACB7TBM6_HYAAI</name>
<reference evidence="1" key="1">
    <citation type="submission" date="2020-05" db="EMBL/GenBank/DDBJ databases">
        <title>Large-scale comparative analyses of tick genomes elucidate their genetic diversity and vector capacities.</title>
        <authorList>
            <person name="Jia N."/>
            <person name="Wang J."/>
            <person name="Shi W."/>
            <person name="Du L."/>
            <person name="Sun Y."/>
            <person name="Zhan W."/>
            <person name="Jiang J."/>
            <person name="Wang Q."/>
            <person name="Zhang B."/>
            <person name="Ji P."/>
            <person name="Sakyi L.B."/>
            <person name="Cui X."/>
            <person name="Yuan T."/>
            <person name="Jiang B."/>
            <person name="Yang W."/>
            <person name="Lam T.T.-Y."/>
            <person name="Chang Q."/>
            <person name="Ding S."/>
            <person name="Wang X."/>
            <person name="Zhu J."/>
            <person name="Ruan X."/>
            <person name="Zhao L."/>
            <person name="Wei J."/>
            <person name="Que T."/>
            <person name="Du C."/>
            <person name="Cheng J."/>
            <person name="Dai P."/>
            <person name="Han X."/>
            <person name="Huang E."/>
            <person name="Gao Y."/>
            <person name="Liu J."/>
            <person name="Shao H."/>
            <person name="Ye R."/>
            <person name="Li L."/>
            <person name="Wei W."/>
            <person name="Wang X."/>
            <person name="Wang C."/>
            <person name="Yang T."/>
            <person name="Huo Q."/>
            <person name="Li W."/>
            <person name="Guo W."/>
            <person name="Chen H."/>
            <person name="Zhou L."/>
            <person name="Ni X."/>
            <person name="Tian J."/>
            <person name="Zhou Y."/>
            <person name="Sheng Y."/>
            <person name="Liu T."/>
            <person name="Pan Y."/>
            <person name="Xia L."/>
            <person name="Li J."/>
            <person name="Zhao F."/>
            <person name="Cao W."/>
        </authorList>
    </citation>
    <scope>NUCLEOTIDE SEQUENCE</scope>
    <source>
        <strain evidence="1">Hyas-2018</strain>
    </source>
</reference>
<gene>
    <name evidence="1" type="ORF">HPB50_002084</name>
</gene>
<dbReference type="Proteomes" id="UP000821845">
    <property type="component" value="Chromosome 10"/>
</dbReference>
<dbReference type="EMBL" id="CM023490">
    <property type="protein sequence ID" value="KAH6942264.1"/>
    <property type="molecule type" value="Genomic_DNA"/>
</dbReference>
<proteinExistence type="predicted"/>